<dbReference type="GO" id="GO:0008233">
    <property type="term" value="F:peptidase activity"/>
    <property type="evidence" value="ECO:0007669"/>
    <property type="project" value="InterPro"/>
</dbReference>
<dbReference type="GO" id="GO:0005975">
    <property type="term" value="P:carbohydrate metabolic process"/>
    <property type="evidence" value="ECO:0007669"/>
    <property type="project" value="UniProtKB-ARBA"/>
</dbReference>
<dbReference type="InterPro" id="IPR039561">
    <property type="entry name" value="Peptidase_M15C"/>
</dbReference>
<feature type="region of interest" description="Disordered" evidence="1">
    <location>
        <begin position="215"/>
        <end position="245"/>
    </location>
</feature>
<dbReference type="SUPFAM" id="SSF55166">
    <property type="entry name" value="Hedgehog/DD-peptidase"/>
    <property type="match status" value="1"/>
</dbReference>
<sequence length="457" mass="48863">MKLGLRTVAAGCLLALVVGLAPAGAAAGGTTITLTAAPAHADDTTQVVVTVTDAGGAAVAGAAVAVERRTGGVWQPAGTVATGADGRAAFAQVVARSPDDNAVRATYDGAVAETLLPLRRRAAQVSLDGPRAVVGGQPVSLALRWTSDHGAPVAGTVTVWRLVPGGRWRRAAQARTDADGRATQTVSPRTDTRWRVTTPRLPWLEKARSAVLRLDDRPPGTPVRLPAAAPGPRISLPPQGPATGEGPDLWIGAVSDRVWSQMTGVTWHSGCPVGRSGLRLVRVNYWDYDGYPRRGELVANADAAYAMGAALAEMYRRRLPIRAMHRVDRFGWSARVRGGDDYASMASGNTSAFNCRDVVGRPGRRSPHAWGRALDVNTWENPYRSARGIVPNTWWQGHSHPLVAWRSRSHAVVELMARHGLRWTYGNGDTQHFDYVGVGKRALARHSGPPPCRRFCD</sequence>
<organism evidence="4 5">
    <name type="scientific">Nocardioides agri</name>
    <dbReference type="NCBI Taxonomy" id="2682843"/>
    <lineage>
        <taxon>Bacteria</taxon>
        <taxon>Bacillati</taxon>
        <taxon>Actinomycetota</taxon>
        <taxon>Actinomycetes</taxon>
        <taxon>Propionibacteriales</taxon>
        <taxon>Nocardioidaceae</taxon>
        <taxon>Nocardioides</taxon>
    </lineage>
</organism>
<keyword evidence="2" id="KW-0732">Signal</keyword>
<dbReference type="InterPro" id="IPR013783">
    <property type="entry name" value="Ig-like_fold"/>
</dbReference>
<feature type="signal peptide" evidence="2">
    <location>
        <begin position="1"/>
        <end position="27"/>
    </location>
</feature>
<reference evidence="4 5" key="1">
    <citation type="submission" date="2019-12" db="EMBL/GenBank/DDBJ databases">
        <authorList>
            <person name="Huq M.A."/>
        </authorList>
    </citation>
    <scope>NUCLEOTIDE SEQUENCE [LARGE SCALE GENOMIC DNA]</scope>
    <source>
        <strain evidence="4 5">MAH-18</strain>
    </source>
</reference>
<protein>
    <recommendedName>
        <fullName evidence="3">Peptidase M15C domain-containing protein</fullName>
    </recommendedName>
</protein>
<dbReference type="Proteomes" id="UP000473525">
    <property type="component" value="Unassembled WGS sequence"/>
</dbReference>
<evidence type="ECO:0000313" key="4">
    <source>
        <dbReference type="EMBL" id="MVQ51036.1"/>
    </source>
</evidence>
<dbReference type="InterPro" id="IPR009045">
    <property type="entry name" value="Zn_M74/Hedgehog-like"/>
</dbReference>
<proteinExistence type="predicted"/>
<keyword evidence="5" id="KW-1185">Reference proteome</keyword>
<dbReference type="RefSeq" id="WP_157344264.1">
    <property type="nucleotide sequence ID" value="NZ_WSEK01000004.1"/>
</dbReference>
<evidence type="ECO:0000256" key="1">
    <source>
        <dbReference type="SAM" id="MobiDB-lite"/>
    </source>
</evidence>
<gene>
    <name evidence="4" type="ORF">GON03_17775</name>
</gene>
<dbReference type="EMBL" id="WSEK01000004">
    <property type="protein sequence ID" value="MVQ51036.1"/>
    <property type="molecule type" value="Genomic_DNA"/>
</dbReference>
<dbReference type="Pfam" id="PF13539">
    <property type="entry name" value="Peptidase_M15_4"/>
    <property type="match status" value="1"/>
</dbReference>
<accession>A0A6L6XX50</accession>
<comment type="caution">
    <text evidence="4">The sequence shown here is derived from an EMBL/GenBank/DDBJ whole genome shotgun (WGS) entry which is preliminary data.</text>
</comment>
<evidence type="ECO:0000259" key="3">
    <source>
        <dbReference type="Pfam" id="PF13539"/>
    </source>
</evidence>
<name>A0A6L6XX50_9ACTN</name>
<feature type="domain" description="Peptidase M15C" evidence="3">
    <location>
        <begin position="363"/>
        <end position="435"/>
    </location>
</feature>
<dbReference type="SUPFAM" id="SSF49373">
    <property type="entry name" value="Invasin/intimin cell-adhesion fragments"/>
    <property type="match status" value="2"/>
</dbReference>
<evidence type="ECO:0000256" key="2">
    <source>
        <dbReference type="SAM" id="SignalP"/>
    </source>
</evidence>
<dbReference type="Gene3D" id="2.60.40.10">
    <property type="entry name" value="Immunoglobulins"/>
    <property type="match status" value="1"/>
</dbReference>
<dbReference type="Gene3D" id="3.30.1380.10">
    <property type="match status" value="1"/>
</dbReference>
<evidence type="ECO:0000313" key="5">
    <source>
        <dbReference type="Proteomes" id="UP000473525"/>
    </source>
</evidence>
<feature type="chain" id="PRO_5038699963" description="Peptidase M15C domain-containing protein" evidence="2">
    <location>
        <begin position="28"/>
        <end position="457"/>
    </location>
</feature>
<dbReference type="AlphaFoldDB" id="A0A6L6XX50"/>
<dbReference type="InterPro" id="IPR008964">
    <property type="entry name" value="Invasin/intimin_cell_adhesion"/>
</dbReference>